<dbReference type="GO" id="GO:0004370">
    <property type="term" value="F:glycerol kinase activity"/>
    <property type="evidence" value="ECO:0007669"/>
    <property type="project" value="UniProtKB-UniRule"/>
</dbReference>
<feature type="binding site" evidence="9">
    <location>
        <position position="143"/>
    </location>
    <ligand>
        <name>sn-glycerol 3-phosphate</name>
        <dbReference type="ChEBI" id="CHEBI:57597"/>
    </ligand>
</feature>
<feature type="binding site" evidence="9">
    <location>
        <position position="421"/>
    </location>
    <ligand>
        <name>ADP</name>
        <dbReference type="ChEBI" id="CHEBI:456216"/>
    </ligand>
</feature>
<comment type="caution">
    <text evidence="12">The sequence shown here is derived from an EMBL/GenBank/DDBJ whole genome shotgun (WGS) entry which is preliminary data.</text>
</comment>
<dbReference type="InterPro" id="IPR000577">
    <property type="entry name" value="Carb_kinase_FGGY"/>
</dbReference>
<keyword evidence="13" id="KW-1185">Reference proteome</keyword>
<dbReference type="EMBL" id="ABCP01000023">
    <property type="protein sequence ID" value="EDM47089.1"/>
    <property type="molecule type" value="Genomic_DNA"/>
</dbReference>
<dbReference type="PIRSF" id="PIRSF000538">
    <property type="entry name" value="GlpK"/>
    <property type="match status" value="1"/>
</dbReference>
<comment type="catalytic activity">
    <reaction evidence="8 9">
        <text>glycerol + ATP = sn-glycerol 3-phosphate + ADP + H(+)</text>
        <dbReference type="Rhea" id="RHEA:21644"/>
        <dbReference type="ChEBI" id="CHEBI:15378"/>
        <dbReference type="ChEBI" id="CHEBI:17754"/>
        <dbReference type="ChEBI" id="CHEBI:30616"/>
        <dbReference type="ChEBI" id="CHEBI:57597"/>
        <dbReference type="ChEBI" id="CHEBI:456216"/>
        <dbReference type="EC" id="2.7.1.30"/>
    </reaction>
</comment>
<feature type="domain" description="Carbohydrate kinase FGGY N-terminal" evidence="10">
    <location>
        <begin position="15"/>
        <end position="259"/>
    </location>
</feature>
<comment type="function">
    <text evidence="9">Key enzyme in the regulation of glycerol uptake and metabolism. Catalyzes the phosphorylation of glycerol to yield sn-glycerol 3-phosphate.</text>
</comment>
<dbReference type="GO" id="GO:0005524">
    <property type="term" value="F:ATP binding"/>
    <property type="evidence" value="ECO:0007669"/>
    <property type="project" value="UniProtKB-UniRule"/>
</dbReference>
<dbReference type="Pfam" id="PF00370">
    <property type="entry name" value="FGGY_N"/>
    <property type="match status" value="1"/>
</dbReference>
<feature type="binding site" evidence="9">
    <location>
        <position position="92"/>
    </location>
    <ligand>
        <name>sn-glycerol 3-phosphate</name>
        <dbReference type="ChEBI" id="CHEBI:57597"/>
    </ligand>
</feature>
<dbReference type="GO" id="GO:0006072">
    <property type="term" value="P:glycerol-3-phosphate metabolic process"/>
    <property type="evidence" value="ECO:0007669"/>
    <property type="project" value="InterPro"/>
</dbReference>
<dbReference type="InterPro" id="IPR018484">
    <property type="entry name" value="FGGY_N"/>
</dbReference>
<dbReference type="InterPro" id="IPR043129">
    <property type="entry name" value="ATPase_NBD"/>
</dbReference>
<dbReference type="PROSITE" id="PS00933">
    <property type="entry name" value="FGGY_KINASES_1"/>
    <property type="match status" value="1"/>
</dbReference>
<evidence type="ECO:0000313" key="12">
    <source>
        <dbReference type="EMBL" id="EDM47089.1"/>
    </source>
</evidence>
<feature type="binding site" evidence="9">
    <location>
        <position position="417"/>
    </location>
    <ligand>
        <name>ADP</name>
        <dbReference type="ChEBI" id="CHEBI:456216"/>
    </ligand>
</feature>
<evidence type="ECO:0000256" key="2">
    <source>
        <dbReference type="ARBA" id="ARBA00009156"/>
    </source>
</evidence>
<dbReference type="Pfam" id="PF02782">
    <property type="entry name" value="FGGY_C"/>
    <property type="match status" value="1"/>
</dbReference>
<feature type="binding site" evidence="9">
    <location>
        <position position="21"/>
    </location>
    <ligand>
        <name>ADP</name>
        <dbReference type="ChEBI" id="CHEBI:456216"/>
    </ligand>
</feature>
<comment type="activity regulation">
    <text evidence="9">Inhibited by fructose 1,6-bisphosphate (FBP).</text>
</comment>
<feature type="binding site" evidence="9">
    <location>
        <position position="317"/>
    </location>
    <ligand>
        <name>ADP</name>
        <dbReference type="ChEBI" id="CHEBI:456216"/>
    </ligand>
</feature>
<comment type="similarity">
    <text evidence="2 9">Belongs to the FGGY kinase family.</text>
</comment>
<keyword evidence="5 9" id="KW-0418">Kinase</keyword>
<evidence type="ECO:0000256" key="4">
    <source>
        <dbReference type="ARBA" id="ARBA00022741"/>
    </source>
</evidence>
<feature type="binding site" evidence="9">
    <location>
        <position position="252"/>
    </location>
    <ligand>
        <name>glycerol</name>
        <dbReference type="ChEBI" id="CHEBI:17754"/>
    </ligand>
</feature>
<name>A6F2B1_9GAMM</name>
<dbReference type="UniPathway" id="UPA00618">
    <property type="reaction ID" value="UER00672"/>
</dbReference>
<feature type="binding site" evidence="9">
    <location>
        <position position="91"/>
    </location>
    <ligand>
        <name>glycerol</name>
        <dbReference type="ChEBI" id="CHEBI:17754"/>
    </ligand>
</feature>
<dbReference type="PANTHER" id="PTHR10196">
    <property type="entry name" value="SUGAR KINASE"/>
    <property type="match status" value="1"/>
</dbReference>
<accession>A6F2B1</accession>
<feature type="binding site" evidence="9">
    <location>
        <position position="23"/>
    </location>
    <ligand>
        <name>ATP</name>
        <dbReference type="ChEBI" id="CHEBI:30616"/>
    </ligand>
</feature>
<feature type="binding site" evidence="9">
    <location>
        <position position="22"/>
    </location>
    <ligand>
        <name>ATP</name>
        <dbReference type="ChEBI" id="CHEBI:30616"/>
    </ligand>
</feature>
<feature type="binding site" evidence="9">
    <location>
        <position position="91"/>
    </location>
    <ligand>
        <name>sn-glycerol 3-phosphate</name>
        <dbReference type="ChEBI" id="CHEBI:57597"/>
    </ligand>
</feature>
<feature type="binding site" evidence="9">
    <location>
        <position position="252"/>
    </location>
    <ligand>
        <name>sn-glycerol 3-phosphate</name>
        <dbReference type="ChEBI" id="CHEBI:57597"/>
    </ligand>
</feature>
<keyword evidence="6 9" id="KW-0319">Glycerol metabolism</keyword>
<protein>
    <recommendedName>
        <fullName evidence="9">Glycerol kinase</fullName>
        <ecNumber evidence="9">2.7.1.30</ecNumber>
    </recommendedName>
    <alternativeName>
        <fullName evidence="9">ATP:glycerol 3-phosphotransferase</fullName>
    </alternativeName>
    <alternativeName>
        <fullName evidence="9">Glycerokinase</fullName>
        <shortName evidence="9">GK</shortName>
    </alternativeName>
</protein>
<evidence type="ECO:0000259" key="10">
    <source>
        <dbReference type="Pfam" id="PF00370"/>
    </source>
</evidence>
<dbReference type="InterPro" id="IPR018485">
    <property type="entry name" value="FGGY_C"/>
</dbReference>
<evidence type="ECO:0000256" key="5">
    <source>
        <dbReference type="ARBA" id="ARBA00022777"/>
    </source>
</evidence>
<evidence type="ECO:0000256" key="3">
    <source>
        <dbReference type="ARBA" id="ARBA00022679"/>
    </source>
</evidence>
<dbReference type="HAMAP" id="MF_00186">
    <property type="entry name" value="Glycerol_kin"/>
    <property type="match status" value="1"/>
</dbReference>
<evidence type="ECO:0000313" key="13">
    <source>
        <dbReference type="Proteomes" id="UP000005856"/>
    </source>
</evidence>
<feature type="binding site" evidence="9">
    <location>
        <position position="253"/>
    </location>
    <ligand>
        <name>glycerol</name>
        <dbReference type="ChEBI" id="CHEBI:17754"/>
    </ligand>
</feature>
<feature type="binding site" evidence="9">
    <location>
        <position position="25"/>
    </location>
    <ligand>
        <name>ADP</name>
        <dbReference type="ChEBI" id="CHEBI:456216"/>
    </ligand>
</feature>
<evidence type="ECO:0000259" key="11">
    <source>
        <dbReference type="Pfam" id="PF02782"/>
    </source>
</evidence>
<feature type="binding site" evidence="9">
    <location>
        <position position="321"/>
    </location>
    <ligand>
        <name>ATP</name>
        <dbReference type="ChEBI" id="CHEBI:30616"/>
    </ligand>
</feature>
<evidence type="ECO:0000256" key="9">
    <source>
        <dbReference type="HAMAP-Rule" id="MF_00186"/>
    </source>
</evidence>
<dbReference type="NCBIfam" id="TIGR01311">
    <property type="entry name" value="glycerol_kin"/>
    <property type="match status" value="1"/>
</dbReference>
<dbReference type="AlphaFoldDB" id="A6F2B1"/>
<feature type="binding site" evidence="9">
    <location>
        <position position="417"/>
    </location>
    <ligand>
        <name>ATP</name>
        <dbReference type="ChEBI" id="CHEBI:30616"/>
    </ligand>
</feature>
<dbReference type="FunFam" id="3.30.420.40:FF:000007">
    <property type="entry name" value="Glycerol kinase"/>
    <property type="match status" value="1"/>
</dbReference>
<comment type="pathway">
    <text evidence="1 9">Polyol metabolism; glycerol degradation via glycerol kinase pathway; sn-glycerol 3-phosphate from glycerol: step 1/1.</text>
</comment>
<keyword evidence="7 9" id="KW-0067">ATP-binding</keyword>
<gene>
    <name evidence="9" type="primary">glpK</name>
    <name evidence="12" type="ORF">MDG893_11889</name>
</gene>
<reference evidence="12 13" key="1">
    <citation type="submission" date="2007-06" db="EMBL/GenBank/DDBJ databases">
        <authorList>
            <person name="Green D."/>
            <person name="Ferriera S."/>
            <person name="Johnson J."/>
            <person name="Kravitz S."/>
            <person name="Beeson K."/>
            <person name="Sutton G."/>
            <person name="Rogers Y.-H."/>
            <person name="Friedman R."/>
            <person name="Frazier M."/>
            <person name="Venter J.C."/>
        </authorList>
    </citation>
    <scope>NUCLEOTIDE SEQUENCE [LARGE SCALE GENOMIC DNA]</scope>
    <source>
        <strain evidence="12 13">DG893</strain>
    </source>
</reference>
<feature type="binding site" evidence="9">
    <location>
        <position position="317"/>
    </location>
    <ligand>
        <name>ATP</name>
        <dbReference type="ChEBI" id="CHEBI:30616"/>
    </ligand>
</feature>
<evidence type="ECO:0000256" key="6">
    <source>
        <dbReference type="ARBA" id="ARBA00022798"/>
    </source>
</evidence>
<feature type="domain" description="Carbohydrate kinase FGGY C-terminal" evidence="11">
    <location>
        <begin position="269"/>
        <end position="455"/>
    </location>
</feature>
<dbReference type="Proteomes" id="UP000005856">
    <property type="component" value="Unassembled WGS sequence"/>
</dbReference>
<dbReference type="CDD" id="cd07786">
    <property type="entry name" value="FGGY_EcGK_like"/>
    <property type="match status" value="1"/>
</dbReference>
<feature type="binding site" evidence="9">
    <location>
        <position position="21"/>
    </location>
    <ligand>
        <name>ATP</name>
        <dbReference type="ChEBI" id="CHEBI:30616"/>
    </ligand>
</feature>
<dbReference type="InterPro" id="IPR005999">
    <property type="entry name" value="Glycerol_kin"/>
</dbReference>
<dbReference type="PANTHER" id="PTHR10196:SF78">
    <property type="entry name" value="GLYCEROL KINASE"/>
    <property type="match status" value="1"/>
</dbReference>
<evidence type="ECO:0000256" key="8">
    <source>
        <dbReference type="ARBA" id="ARBA00052101"/>
    </source>
</evidence>
<evidence type="ECO:0000256" key="7">
    <source>
        <dbReference type="ARBA" id="ARBA00022840"/>
    </source>
</evidence>
<dbReference type="STRING" id="443152.MDG893_11889"/>
<keyword evidence="3 9" id="KW-0808">Transferase</keyword>
<dbReference type="GO" id="GO:0005829">
    <property type="term" value="C:cytosol"/>
    <property type="evidence" value="ECO:0007669"/>
    <property type="project" value="TreeGrafter"/>
</dbReference>
<dbReference type="NCBIfam" id="NF000756">
    <property type="entry name" value="PRK00047.1"/>
    <property type="match status" value="1"/>
</dbReference>
<dbReference type="eggNOG" id="COG0554">
    <property type="taxonomic scope" value="Bacteria"/>
</dbReference>
<sequence length="502" mass="54881">MLKHLKGRPMTQHLLAIDQGTTSSRAIIFNASGQAIATAQQEFHQYFPKDGQVEHEAGEIWKSTLAVCREVLESSGLDASTLAGIGITNQRETTVIWDRKTGEPIHRAIVWQDRRTASVCTKLKSDGHEGTVVERTGLLIDPYFSATKIAWILDHVDGARQRAEAGELAFGTVDCWLLWNLTGGRSHKTDATNASRTALFNIHNQQWDDELLTLFRVPRALLPEVLDSAADFGTTDRQWLGASVQVAGIAGDQHAALIGQACFEPGMAKSTYGTGCFLMLNTGEKALRSENRLLTTMAYRLNGKPCYAMEGSIFVAGAAMQWLRDGLKLISHASESSDYASKVGAENPVYLVPAFTGLGAPHWDPHARGAILGLTRDTGIGEIVTAGLQSVCYQTKDLIRAIQNDGASLQALRVDGGMVVNDWVMQFLADILNVPVDRPRVTETTALGAAYLAGLQTGVYQGLDEIAQLWEREHRFESAMKPALRETLYAGWLDSVERVCNN</sequence>
<feature type="binding site" evidence="9">
    <location>
        <position position="274"/>
    </location>
    <ligand>
        <name>ATP</name>
        <dbReference type="ChEBI" id="CHEBI:30616"/>
    </ligand>
</feature>
<feature type="binding site" evidence="9">
    <location>
        <position position="274"/>
    </location>
    <ligand>
        <name>ADP</name>
        <dbReference type="ChEBI" id="CHEBI:456216"/>
    </ligand>
</feature>
<dbReference type="SUPFAM" id="SSF53067">
    <property type="entry name" value="Actin-like ATPase domain"/>
    <property type="match status" value="2"/>
</dbReference>
<keyword evidence="4 9" id="KW-0547">Nucleotide-binding</keyword>
<organism evidence="12 13">
    <name type="scientific">Marinobacter algicola DG893</name>
    <dbReference type="NCBI Taxonomy" id="443152"/>
    <lineage>
        <taxon>Bacteria</taxon>
        <taxon>Pseudomonadati</taxon>
        <taxon>Pseudomonadota</taxon>
        <taxon>Gammaproteobacteria</taxon>
        <taxon>Pseudomonadales</taxon>
        <taxon>Marinobacteraceae</taxon>
        <taxon>Marinobacter</taxon>
    </lineage>
</organism>
<dbReference type="FunFam" id="3.30.420.40:FF:000008">
    <property type="entry name" value="Glycerol kinase"/>
    <property type="match status" value="1"/>
</dbReference>
<dbReference type="InterPro" id="IPR018483">
    <property type="entry name" value="Carb_kinase_FGGY_CS"/>
</dbReference>
<evidence type="ECO:0000256" key="1">
    <source>
        <dbReference type="ARBA" id="ARBA00005190"/>
    </source>
</evidence>
<dbReference type="GO" id="GO:0019563">
    <property type="term" value="P:glycerol catabolic process"/>
    <property type="evidence" value="ECO:0007669"/>
    <property type="project" value="UniProtKB-UniRule"/>
</dbReference>
<proteinExistence type="inferred from homology"/>
<feature type="binding site" evidence="9">
    <location>
        <position position="143"/>
    </location>
    <ligand>
        <name>glycerol</name>
        <dbReference type="ChEBI" id="CHEBI:17754"/>
    </ligand>
</feature>
<feature type="binding site" evidence="9">
    <location>
        <position position="21"/>
    </location>
    <ligand>
        <name>sn-glycerol 3-phosphate</name>
        <dbReference type="ChEBI" id="CHEBI:57597"/>
    </ligand>
</feature>
<feature type="binding site" evidence="9">
    <location>
        <position position="92"/>
    </location>
    <ligand>
        <name>glycerol</name>
        <dbReference type="ChEBI" id="CHEBI:17754"/>
    </ligand>
</feature>
<dbReference type="Gene3D" id="3.30.420.40">
    <property type="match status" value="2"/>
</dbReference>
<dbReference type="EC" id="2.7.1.30" evidence="9"/>